<dbReference type="NCBIfam" id="TIGR01297">
    <property type="entry name" value="CDF"/>
    <property type="match status" value="1"/>
</dbReference>
<dbReference type="EMBL" id="QREL01000003">
    <property type="protein sequence ID" value="REE25163.1"/>
    <property type="molecule type" value="Genomic_DNA"/>
</dbReference>
<dbReference type="GO" id="GO:0016020">
    <property type="term" value="C:membrane"/>
    <property type="evidence" value="ECO:0007669"/>
    <property type="project" value="UniProtKB-SubCell"/>
</dbReference>
<evidence type="ECO:0000256" key="4">
    <source>
        <dbReference type="ARBA" id="ARBA00022692"/>
    </source>
</evidence>
<accession>A0A371NBX9</accession>
<dbReference type="Pfam" id="PF16916">
    <property type="entry name" value="ZT_dimer"/>
    <property type="match status" value="1"/>
</dbReference>
<evidence type="ECO:0000256" key="7">
    <source>
        <dbReference type="SAM" id="Phobius"/>
    </source>
</evidence>
<dbReference type="Gene3D" id="3.30.70.1350">
    <property type="entry name" value="Cation efflux protein, cytoplasmic domain"/>
    <property type="match status" value="1"/>
</dbReference>
<dbReference type="AlphaFoldDB" id="A0A371NBX9"/>
<dbReference type="PANTHER" id="PTHR43840">
    <property type="entry name" value="MITOCHONDRIAL METAL TRANSPORTER 1-RELATED"/>
    <property type="match status" value="1"/>
</dbReference>
<feature type="transmembrane region" description="Helical" evidence="7">
    <location>
        <begin position="57"/>
        <end position="79"/>
    </location>
</feature>
<feature type="transmembrane region" description="Helical" evidence="7">
    <location>
        <begin position="133"/>
        <end position="153"/>
    </location>
</feature>
<keyword evidence="6 7" id="KW-0472">Membrane</keyword>
<comment type="caution">
    <text evidence="10">The sequence shown here is derived from an EMBL/GenBank/DDBJ whole genome shotgun (WGS) entry which is preliminary data.</text>
</comment>
<protein>
    <submittedName>
        <fullName evidence="10">Cation diffusion facilitator family transporter</fullName>
    </submittedName>
</protein>
<evidence type="ECO:0000313" key="11">
    <source>
        <dbReference type="Proteomes" id="UP000256864"/>
    </source>
</evidence>
<evidence type="ECO:0000259" key="9">
    <source>
        <dbReference type="Pfam" id="PF16916"/>
    </source>
</evidence>
<name>A0A371NBX9_9EURY</name>
<evidence type="ECO:0000256" key="3">
    <source>
        <dbReference type="ARBA" id="ARBA00022448"/>
    </source>
</evidence>
<gene>
    <name evidence="10" type="ORF">C7452_1512</name>
</gene>
<feature type="domain" description="Cation efflux protein transmembrane" evidence="8">
    <location>
        <begin position="33"/>
        <end position="223"/>
    </location>
</feature>
<dbReference type="InterPro" id="IPR050291">
    <property type="entry name" value="CDF_Transporter"/>
</dbReference>
<keyword evidence="5 7" id="KW-1133">Transmembrane helix</keyword>
<dbReference type="PANTHER" id="PTHR43840:SF15">
    <property type="entry name" value="MITOCHONDRIAL METAL TRANSPORTER 1-RELATED"/>
    <property type="match status" value="1"/>
</dbReference>
<evidence type="ECO:0000256" key="6">
    <source>
        <dbReference type="ARBA" id="ARBA00023136"/>
    </source>
</evidence>
<dbReference type="GO" id="GO:0008324">
    <property type="term" value="F:monoatomic cation transmembrane transporter activity"/>
    <property type="evidence" value="ECO:0007669"/>
    <property type="project" value="InterPro"/>
</dbReference>
<dbReference type="InterPro" id="IPR036837">
    <property type="entry name" value="Cation_efflux_CTD_sf"/>
</dbReference>
<evidence type="ECO:0000256" key="2">
    <source>
        <dbReference type="ARBA" id="ARBA00008114"/>
    </source>
</evidence>
<dbReference type="InterPro" id="IPR002524">
    <property type="entry name" value="Cation_efflux"/>
</dbReference>
<dbReference type="FunFam" id="1.20.1510.10:FF:000006">
    <property type="entry name" value="Divalent cation efflux transporter"/>
    <property type="match status" value="1"/>
</dbReference>
<feature type="transmembrane region" description="Helical" evidence="7">
    <location>
        <begin position="31"/>
        <end position="51"/>
    </location>
</feature>
<dbReference type="Proteomes" id="UP000256864">
    <property type="component" value="Unassembled WGS sequence"/>
</dbReference>
<evidence type="ECO:0000256" key="1">
    <source>
        <dbReference type="ARBA" id="ARBA00004141"/>
    </source>
</evidence>
<dbReference type="Pfam" id="PF01545">
    <property type="entry name" value="Cation_efflux"/>
    <property type="match status" value="1"/>
</dbReference>
<dbReference type="SUPFAM" id="SSF161111">
    <property type="entry name" value="Cation efflux protein transmembrane domain-like"/>
    <property type="match status" value="1"/>
</dbReference>
<dbReference type="InterPro" id="IPR027470">
    <property type="entry name" value="Cation_efflux_CTD"/>
</dbReference>
<comment type="subcellular location">
    <subcellularLocation>
        <location evidence="1">Membrane</location>
        <topology evidence="1">Multi-pass membrane protein</topology>
    </subcellularLocation>
</comment>
<evidence type="ECO:0000313" key="10">
    <source>
        <dbReference type="EMBL" id="REE25163.1"/>
    </source>
</evidence>
<dbReference type="InterPro" id="IPR027469">
    <property type="entry name" value="Cation_efflux_TMD_sf"/>
</dbReference>
<dbReference type="SUPFAM" id="SSF160240">
    <property type="entry name" value="Cation efflux protein cytoplasmic domain-like"/>
    <property type="match status" value="1"/>
</dbReference>
<feature type="transmembrane region" description="Helical" evidence="7">
    <location>
        <begin position="100"/>
        <end position="121"/>
    </location>
</feature>
<dbReference type="InterPro" id="IPR058533">
    <property type="entry name" value="Cation_efflux_TM"/>
</dbReference>
<reference evidence="10 11" key="1">
    <citation type="submission" date="2018-07" db="EMBL/GenBank/DDBJ databases">
        <title>Genomic Encyclopedia of Type Strains, Phase IV (KMG-IV): sequencing the most valuable type-strain genomes for metagenomic binning, comparative biology and taxonomic classification.</title>
        <authorList>
            <person name="Goeker M."/>
        </authorList>
    </citation>
    <scope>NUCLEOTIDE SEQUENCE [LARGE SCALE GENOMIC DNA]</scope>
    <source>
        <strain evidence="10 11">DSM 7466</strain>
    </source>
</reference>
<feature type="domain" description="Cation efflux protein cytoplasmic" evidence="9">
    <location>
        <begin position="228"/>
        <end position="305"/>
    </location>
</feature>
<evidence type="ECO:0000259" key="8">
    <source>
        <dbReference type="Pfam" id="PF01545"/>
    </source>
</evidence>
<keyword evidence="3" id="KW-0813">Transport</keyword>
<keyword evidence="11" id="KW-1185">Reference proteome</keyword>
<organism evidence="10 11">
    <name type="scientific">Methanothermobacter defluvii</name>
    <dbReference type="NCBI Taxonomy" id="49339"/>
    <lineage>
        <taxon>Archaea</taxon>
        <taxon>Methanobacteriati</taxon>
        <taxon>Methanobacteriota</taxon>
        <taxon>Methanomada group</taxon>
        <taxon>Methanobacteria</taxon>
        <taxon>Methanobacteriales</taxon>
        <taxon>Methanobacteriaceae</taxon>
        <taxon>Methanothermobacter</taxon>
    </lineage>
</organism>
<evidence type="ECO:0000256" key="5">
    <source>
        <dbReference type="ARBA" id="ARBA00022989"/>
    </source>
</evidence>
<keyword evidence="4 7" id="KW-0812">Transmembrane</keyword>
<sequence length="316" mass="34630">MSLSRRLWNDLKLSVVFDLEESERIRLGKRAAFAGIGGNVLLTSLNFLVGISSGSVALVAEAAHTLSDVLTSVITYIGFRIGQRPPDRQHPYGHGRAEALVGLVVVVFLGIISYEILSEAYRKLFLELAPPDYTAVLMAGFGIIANIAMTTYIRRIGERINSPAIVADAQHQKVDIFSCIAIMLGVAGSHLGFRFLDPLVAVIIAVLVLKTAFDVGRENVNNILGAVPSPEIMEDIEKSAMSVDGVKGLHEVRINHFGPYASVDLHIEVDGDMMLRDAHRIAHDVERRVIEDIDIIKMVNVHVCPVGEKSRCLEWS</sequence>
<comment type="similarity">
    <text evidence="2">Belongs to the cation diffusion facilitator (CDF) transporter (TC 2.A.4) family.</text>
</comment>
<dbReference type="Gene3D" id="1.20.1510.10">
    <property type="entry name" value="Cation efflux protein transmembrane domain"/>
    <property type="match status" value="1"/>
</dbReference>
<proteinExistence type="inferred from homology"/>
<feature type="transmembrane region" description="Helical" evidence="7">
    <location>
        <begin position="174"/>
        <end position="193"/>
    </location>
</feature>